<dbReference type="InterPro" id="IPR025121">
    <property type="entry name" value="GTPase_HflX_N"/>
</dbReference>
<evidence type="ECO:0000313" key="9">
    <source>
        <dbReference type="Proteomes" id="UP000494040"/>
    </source>
</evidence>
<organism evidence="8 9">
    <name type="scientific">Cimex lectularius</name>
    <name type="common">Bed bug</name>
    <name type="synonym">Acanthia lectularia</name>
    <dbReference type="NCBI Taxonomy" id="79782"/>
    <lineage>
        <taxon>Eukaryota</taxon>
        <taxon>Metazoa</taxon>
        <taxon>Ecdysozoa</taxon>
        <taxon>Arthropoda</taxon>
        <taxon>Hexapoda</taxon>
        <taxon>Insecta</taxon>
        <taxon>Pterygota</taxon>
        <taxon>Neoptera</taxon>
        <taxon>Paraneoptera</taxon>
        <taxon>Hemiptera</taxon>
        <taxon>Heteroptera</taxon>
        <taxon>Panheteroptera</taxon>
        <taxon>Cimicomorpha</taxon>
        <taxon>Cimicidae</taxon>
        <taxon>Cimex</taxon>
    </lineage>
</organism>
<dbReference type="KEGG" id="clec:112126100"/>
<keyword evidence="1 6" id="KW-0479">Metal-binding</keyword>
<dbReference type="CDD" id="cd01878">
    <property type="entry name" value="HflX"/>
    <property type="match status" value="1"/>
</dbReference>
<dbReference type="OrthoDB" id="10268034at2759"/>
<dbReference type="InterPro" id="IPR027417">
    <property type="entry name" value="P-loop_NTPase"/>
</dbReference>
<dbReference type="GO" id="GO:0005737">
    <property type="term" value="C:cytoplasm"/>
    <property type="evidence" value="ECO:0007669"/>
    <property type="project" value="TreeGrafter"/>
</dbReference>
<dbReference type="GO" id="GO:0005525">
    <property type="term" value="F:GTP binding"/>
    <property type="evidence" value="ECO:0007669"/>
    <property type="project" value="UniProtKB-KW"/>
</dbReference>
<keyword evidence="4 5" id="KW-0342">GTP-binding</keyword>
<feature type="binding site" evidence="6">
    <location>
        <position position="272"/>
    </location>
    <ligand>
        <name>Mg(2+)</name>
        <dbReference type="ChEBI" id="CHEBI:18420"/>
    </ligand>
</feature>
<feature type="binding site" evidence="6">
    <location>
        <position position="293"/>
    </location>
    <ligand>
        <name>Mg(2+)</name>
        <dbReference type="ChEBI" id="CHEBI:18420"/>
    </ligand>
</feature>
<evidence type="ECO:0000256" key="1">
    <source>
        <dbReference type="ARBA" id="ARBA00022723"/>
    </source>
</evidence>
<protein>
    <recommendedName>
        <fullName evidence="7">Hflx-type G domain-containing protein</fullName>
    </recommendedName>
</protein>
<gene>
    <name evidence="8" type="primary">112126100</name>
</gene>
<keyword evidence="9" id="KW-1185">Reference proteome</keyword>
<dbReference type="PANTHER" id="PTHR10229">
    <property type="entry name" value="GTP-BINDING PROTEIN HFLX"/>
    <property type="match status" value="1"/>
</dbReference>
<evidence type="ECO:0000256" key="6">
    <source>
        <dbReference type="PIRSR" id="PIRSR006809-2"/>
    </source>
</evidence>
<dbReference type="InterPro" id="IPR006073">
    <property type="entry name" value="GTP-bd"/>
</dbReference>
<dbReference type="Gene3D" id="3.40.50.300">
    <property type="entry name" value="P-loop containing nucleotide triphosphate hydrolases"/>
    <property type="match status" value="1"/>
</dbReference>
<feature type="binding site" evidence="5">
    <location>
        <begin position="382"/>
        <end position="385"/>
    </location>
    <ligand>
        <name>GTP</name>
        <dbReference type="ChEBI" id="CHEBI:37565"/>
    </ligand>
</feature>
<feature type="binding site" evidence="5">
    <location>
        <begin position="402"/>
        <end position="404"/>
    </location>
    <ligand>
        <name>GTP</name>
        <dbReference type="ChEBI" id="CHEBI:37565"/>
    </ligand>
</feature>
<dbReference type="AlphaFoldDB" id="A0A8I6RTB9"/>
<dbReference type="Gene3D" id="3.40.50.11060">
    <property type="entry name" value="GTPase HflX, N-terminal domain"/>
    <property type="match status" value="1"/>
</dbReference>
<dbReference type="SUPFAM" id="SSF52540">
    <property type="entry name" value="P-loop containing nucleoside triphosphate hydrolases"/>
    <property type="match status" value="1"/>
</dbReference>
<reference evidence="8" key="1">
    <citation type="submission" date="2022-01" db="UniProtKB">
        <authorList>
            <consortium name="EnsemblMetazoa"/>
        </authorList>
    </citation>
    <scope>IDENTIFICATION</scope>
</reference>
<dbReference type="GO" id="GO:0046872">
    <property type="term" value="F:metal ion binding"/>
    <property type="evidence" value="ECO:0007669"/>
    <property type="project" value="UniProtKB-KW"/>
</dbReference>
<dbReference type="GO" id="GO:0043022">
    <property type="term" value="F:ribosome binding"/>
    <property type="evidence" value="ECO:0007669"/>
    <property type="project" value="TreeGrafter"/>
</dbReference>
<dbReference type="PIRSF" id="PIRSF006809">
    <property type="entry name" value="GTP-binding_hflX_prd"/>
    <property type="match status" value="1"/>
</dbReference>
<evidence type="ECO:0000313" key="8">
    <source>
        <dbReference type="EnsemblMetazoa" id="XP_014251006.1"/>
    </source>
</evidence>
<dbReference type="Pfam" id="PF01926">
    <property type="entry name" value="MMR_HSR1"/>
    <property type="match status" value="1"/>
</dbReference>
<feature type="binding site" evidence="5">
    <location>
        <begin position="265"/>
        <end position="272"/>
    </location>
    <ligand>
        <name>GTP</name>
        <dbReference type="ChEBI" id="CHEBI:37565"/>
    </ligand>
</feature>
<evidence type="ECO:0000256" key="5">
    <source>
        <dbReference type="PIRSR" id="PIRSR006809-1"/>
    </source>
</evidence>
<dbReference type="Pfam" id="PF13167">
    <property type="entry name" value="GTP-bdg_N"/>
    <property type="match status" value="1"/>
</dbReference>
<sequence>MNLLKLCNKEKCFESSKRFFSIGKKLFSNGEVDSGRRDVLDDFESTVENLVPRNQRITGTPHQVFIIQPYIKWGPQKLRNTTPELQLEESVALVKTLPGWKVVDTKIMSTISFDKKAFFNSGNLTMLSQLVNKRKEITAVFINVKHLQLHQHLALENTFGIPVFDRYGIVINIFKRHAKTKEAKLQVALAQLPYFWSRIKGIHNEEESFTPNVGIGSETFQHIRLRLLKEQESKIKKELSTLAKSRVILRSKRKEMKLPTVAIVGYTNAGKTSLIKCLTESESLEPEDKLFATLDVTVHEGMLDNRLKVLYVDTIGFISDVPSNLIEPFVVTLEDAVQADLIVHVQDVSHPDRKAQYDEVVRTINSLDVSEKVMNNIITVCNKCDRVDDIDAISDDSVIYTSCKDGTGLDELKATIERRLFATTDLAKMKIRVSSGSEEYHWLFKEAAVSDVVPDEKDQQFVLLTVTIHKVKLAKFKHKFIKQKN</sequence>
<name>A0A8I6RTB9_CIMLE</name>
<dbReference type="InterPro" id="IPR016496">
    <property type="entry name" value="GTPase_HflX"/>
</dbReference>
<feature type="binding site" evidence="5">
    <location>
        <begin position="313"/>
        <end position="316"/>
    </location>
    <ligand>
        <name>GTP</name>
        <dbReference type="ChEBI" id="CHEBI:37565"/>
    </ligand>
</feature>
<dbReference type="Pfam" id="PF16360">
    <property type="entry name" value="GTP-bdg_M"/>
    <property type="match status" value="1"/>
</dbReference>
<feature type="binding site" evidence="5">
    <location>
        <begin position="291"/>
        <end position="295"/>
    </location>
    <ligand>
        <name>GTP</name>
        <dbReference type="ChEBI" id="CHEBI:37565"/>
    </ligand>
</feature>
<dbReference type="InterPro" id="IPR032305">
    <property type="entry name" value="GTP-bd_M"/>
</dbReference>
<keyword evidence="3 6" id="KW-0460">Magnesium</keyword>
<dbReference type="InterPro" id="IPR030394">
    <property type="entry name" value="G_HFLX_dom"/>
</dbReference>
<proteinExistence type="predicted"/>
<keyword evidence="2 5" id="KW-0547">Nucleotide-binding</keyword>
<dbReference type="InterPro" id="IPR042108">
    <property type="entry name" value="GTPase_HflX_N_sf"/>
</dbReference>
<dbReference type="EnsemblMetazoa" id="XM_014395520.2">
    <property type="protein sequence ID" value="XP_014251006.1"/>
    <property type="gene ID" value="LOC112126100"/>
</dbReference>
<evidence type="ECO:0000256" key="4">
    <source>
        <dbReference type="ARBA" id="ARBA00023134"/>
    </source>
</evidence>
<accession>A0A8I6RTB9</accession>
<dbReference type="Proteomes" id="UP000494040">
    <property type="component" value="Unassembled WGS sequence"/>
</dbReference>
<dbReference type="PANTHER" id="PTHR10229:SF0">
    <property type="entry name" value="GTP-BINDING PROTEIN 6-RELATED"/>
    <property type="match status" value="1"/>
</dbReference>
<evidence type="ECO:0000259" key="7">
    <source>
        <dbReference type="PROSITE" id="PS51705"/>
    </source>
</evidence>
<comment type="cofactor">
    <cofactor evidence="6">
        <name>Mg(2+)</name>
        <dbReference type="ChEBI" id="CHEBI:18420"/>
    </cofactor>
</comment>
<evidence type="ECO:0000256" key="3">
    <source>
        <dbReference type="ARBA" id="ARBA00022842"/>
    </source>
</evidence>
<dbReference type="FunFam" id="3.40.50.300:FF:000886">
    <property type="entry name" value="Putative GTP-binding protein 6"/>
    <property type="match status" value="1"/>
</dbReference>
<dbReference type="OMA" id="IDVANKC"/>
<feature type="domain" description="Hflx-type G" evidence="7">
    <location>
        <begin position="259"/>
        <end position="424"/>
    </location>
</feature>
<evidence type="ECO:0000256" key="2">
    <source>
        <dbReference type="ARBA" id="ARBA00022741"/>
    </source>
</evidence>
<dbReference type="PROSITE" id="PS51705">
    <property type="entry name" value="G_HFLX"/>
    <property type="match status" value="1"/>
</dbReference>
<dbReference type="NCBIfam" id="TIGR03156">
    <property type="entry name" value="GTP_HflX"/>
    <property type="match status" value="1"/>
</dbReference>